<evidence type="ECO:0000256" key="5">
    <source>
        <dbReference type="RuleBase" id="RU003953"/>
    </source>
</evidence>
<dbReference type="OrthoDB" id="445712at2759"/>
<dbReference type="GO" id="GO:0052929">
    <property type="term" value="F:ATP:3'-cytidine-cytidine-tRNA adenylyltransferase activity"/>
    <property type="evidence" value="ECO:0000318"/>
    <property type="project" value="GO_Central"/>
</dbReference>
<evidence type="ECO:0000256" key="2">
    <source>
        <dbReference type="ARBA" id="ARBA00022679"/>
    </source>
</evidence>
<evidence type="ECO:0000256" key="3">
    <source>
        <dbReference type="ARBA" id="ARBA00022741"/>
    </source>
</evidence>
<evidence type="ECO:0000256" key="1">
    <source>
        <dbReference type="ARBA" id="ARBA00007265"/>
    </source>
</evidence>
<dbReference type="CDD" id="cd05398">
    <property type="entry name" value="NT_ClassII-CCAase"/>
    <property type="match status" value="1"/>
</dbReference>
<dbReference type="FunCoup" id="Q74ZT0">
    <property type="interactions" value="143"/>
</dbReference>
<dbReference type="Gene3D" id="3.30.460.10">
    <property type="entry name" value="Beta Polymerase, domain 2"/>
    <property type="match status" value="1"/>
</dbReference>
<dbReference type="InParanoid" id="Q74ZT0"/>
<dbReference type="eggNOG" id="KOG2159">
    <property type="taxonomic scope" value="Eukaryota"/>
</dbReference>
<dbReference type="GO" id="GO:0052927">
    <property type="term" value="F:CC tRNA cytidylyltransferase activity"/>
    <property type="evidence" value="ECO:0000318"/>
    <property type="project" value="GO_Central"/>
</dbReference>
<name>Q74ZT0_EREGS</name>
<feature type="domain" description="tRNA nucleotidyltransferase/poly(A) polymerase RNA and SrmB- binding" evidence="7">
    <location>
        <begin position="242"/>
        <end position="301"/>
    </location>
</feature>
<dbReference type="OMA" id="WQKFLDH"/>
<evidence type="ECO:0000259" key="6">
    <source>
        <dbReference type="Pfam" id="PF01743"/>
    </source>
</evidence>
<feature type="domain" description="Poly A polymerase head" evidence="6">
    <location>
        <begin position="78"/>
        <end position="215"/>
    </location>
</feature>
<dbReference type="RefSeq" id="NP_986784.1">
    <property type="nucleotide sequence ID" value="NM_211846.1"/>
</dbReference>
<organism evidence="8 9">
    <name type="scientific">Eremothecium gossypii (strain ATCC 10895 / CBS 109.51 / FGSC 9923 / NRRL Y-1056)</name>
    <name type="common">Yeast</name>
    <name type="synonym">Ashbya gossypii</name>
    <dbReference type="NCBI Taxonomy" id="284811"/>
    <lineage>
        <taxon>Eukaryota</taxon>
        <taxon>Fungi</taxon>
        <taxon>Dikarya</taxon>
        <taxon>Ascomycota</taxon>
        <taxon>Saccharomycotina</taxon>
        <taxon>Saccharomycetes</taxon>
        <taxon>Saccharomycetales</taxon>
        <taxon>Saccharomycetaceae</taxon>
        <taxon>Eremothecium</taxon>
    </lineage>
</organism>
<evidence type="ECO:0000313" key="9">
    <source>
        <dbReference type="Proteomes" id="UP000000591"/>
    </source>
</evidence>
<dbReference type="KEGG" id="ago:AGOS_AGR118W"/>
<protein>
    <submittedName>
        <fullName evidence="8">AGR118Wp</fullName>
    </submittedName>
</protein>
<reference evidence="9" key="2">
    <citation type="journal article" date="2013" name="G3 (Bethesda)">
        <title>Genomes of Ashbya fungi isolated from insects reveal four mating-type loci, numerous translocations, lack of transposons, and distinct gene duplications.</title>
        <authorList>
            <person name="Dietrich F.S."/>
            <person name="Voegeli S."/>
            <person name="Kuo S."/>
            <person name="Philippsen P."/>
        </authorList>
    </citation>
    <scope>GENOME REANNOTATION</scope>
    <source>
        <strain evidence="9">ATCC 10895 / CBS 109.51 / FGSC 9923 / NRRL Y-1056</strain>
    </source>
</reference>
<sequence length="533" mass="59432">MGRMWRVGVGARAGVGCRVTRRCEKFSGCRADSRRLAGAAKMGRLLVNPIQLTALERRICDVIRDYCAQLGDAGLRPRIAGGWVRDKLLGLESEDLDIVLNNVTGERFASGLVEFLKAQGGSARGVHKIQRNPARSKHLETCTTTVLGVAVDFVNLRSETYAEESRVPTVEFGTPLQDAMRRDATLNALFYNILEGVVEDFTGRGLADLAAGVLRTPMPARQTFLDDPLRVLRLVRFAARFGFELDNEAREGMAYRDIHAALVRKISRERVGTELHKMLTSADPLYGLRLLCEAGLLPAVFLSPDGLPRGAEQHVLGMDYQVEALCAHLSALKERCPGFAAALEDEAFRERFLLSTVLARFRGVHATSTKKQPVEAVVSIVREGLKLGRATVSAVQMAVRSIDDYHEMVENYGSWSRARVGLQLRGLEDHWRQCHYTAMACQYFLAANEDARLALIGLYGRFEQHVREEGLEDAHKLRPMIDGNQLVKLLGTKGGPWMSRAMSMMVEWQLEHPHGTSEQLADWLQAHRQDFQP</sequence>
<dbReference type="AlphaFoldDB" id="Q74ZT0"/>
<evidence type="ECO:0000313" key="8">
    <source>
        <dbReference type="EMBL" id="AAS54608.1"/>
    </source>
</evidence>
<dbReference type="GeneID" id="4623086"/>
<keyword evidence="9" id="KW-1185">Reference proteome</keyword>
<dbReference type="InterPro" id="IPR002646">
    <property type="entry name" value="PolA_pol_head_dom"/>
</dbReference>
<dbReference type="GO" id="GO:0000166">
    <property type="term" value="F:nucleotide binding"/>
    <property type="evidence" value="ECO:0007669"/>
    <property type="project" value="UniProtKB-KW"/>
</dbReference>
<dbReference type="STRING" id="284811.Q74ZT0"/>
<accession>Q74ZT0</accession>
<evidence type="ECO:0000256" key="4">
    <source>
        <dbReference type="ARBA" id="ARBA00022884"/>
    </source>
</evidence>
<dbReference type="PANTHER" id="PTHR13734">
    <property type="entry name" value="TRNA-NUCLEOTIDYLTRANSFERASE"/>
    <property type="match status" value="1"/>
</dbReference>
<dbReference type="Pfam" id="PF12627">
    <property type="entry name" value="PolyA_pol_RNAbd"/>
    <property type="match status" value="1"/>
</dbReference>
<comment type="similarity">
    <text evidence="1 5">Belongs to the tRNA nucleotidyltransferase/poly(A) polymerase family.</text>
</comment>
<dbReference type="GO" id="GO:0003723">
    <property type="term" value="F:RNA binding"/>
    <property type="evidence" value="ECO:0007669"/>
    <property type="project" value="UniProtKB-KW"/>
</dbReference>
<keyword evidence="2 5" id="KW-0808">Transferase</keyword>
<dbReference type="GO" id="GO:0001680">
    <property type="term" value="P:tRNA 3'-terminal CCA addition"/>
    <property type="evidence" value="ECO:0000318"/>
    <property type="project" value="GO_Central"/>
</dbReference>
<dbReference type="SUPFAM" id="SSF81891">
    <property type="entry name" value="Poly A polymerase C-terminal region-like"/>
    <property type="match status" value="1"/>
</dbReference>
<gene>
    <name evidence="8" type="ORF">AGOS_AGR118W</name>
</gene>
<reference evidence="8 9" key="1">
    <citation type="journal article" date="2004" name="Science">
        <title>The Ashbya gossypii genome as a tool for mapping the ancient Saccharomyces cerevisiae genome.</title>
        <authorList>
            <person name="Dietrich F.S."/>
            <person name="Voegeli S."/>
            <person name="Brachat S."/>
            <person name="Lerch A."/>
            <person name="Gates K."/>
            <person name="Steiner S."/>
            <person name="Mohr C."/>
            <person name="Pohlmann R."/>
            <person name="Luedi P."/>
            <person name="Choi S."/>
            <person name="Wing R.A."/>
            <person name="Flavier A."/>
            <person name="Gaffney T.D."/>
            <person name="Philippsen P."/>
        </authorList>
    </citation>
    <scope>NUCLEOTIDE SEQUENCE [LARGE SCALE GENOMIC DNA]</scope>
    <source>
        <strain evidence="9">ATCC 10895 / CBS 109.51 / FGSC 9923 / NRRL Y-1056</strain>
    </source>
</reference>
<dbReference type="PANTHER" id="PTHR13734:SF5">
    <property type="entry name" value="CCA TRNA NUCLEOTIDYLTRANSFERASE, MITOCHONDRIAL"/>
    <property type="match status" value="1"/>
</dbReference>
<dbReference type="SUPFAM" id="SSF81301">
    <property type="entry name" value="Nucleotidyltransferase"/>
    <property type="match status" value="1"/>
</dbReference>
<dbReference type="InterPro" id="IPR032828">
    <property type="entry name" value="PolyA_RNA-bd"/>
</dbReference>
<keyword evidence="4 5" id="KW-0694">RNA-binding</keyword>
<dbReference type="InterPro" id="IPR043519">
    <property type="entry name" value="NT_sf"/>
</dbReference>
<dbReference type="FunFam" id="3.30.460.10:FF:000048">
    <property type="entry name" value="PolyA polymerase family protein"/>
    <property type="match status" value="1"/>
</dbReference>
<dbReference type="Gene3D" id="1.10.3090.10">
    <property type="entry name" value="cca-adding enzyme, domain 2"/>
    <property type="match status" value="1"/>
</dbReference>
<evidence type="ECO:0000259" key="7">
    <source>
        <dbReference type="Pfam" id="PF12627"/>
    </source>
</evidence>
<dbReference type="Proteomes" id="UP000000591">
    <property type="component" value="Chromosome VII"/>
</dbReference>
<keyword evidence="3" id="KW-0547">Nucleotide-binding</keyword>
<proteinExistence type="inferred from homology"/>
<dbReference type="HOGENOM" id="CLU_019592_2_1_1"/>
<dbReference type="Pfam" id="PF01743">
    <property type="entry name" value="PolyA_pol"/>
    <property type="match status" value="1"/>
</dbReference>
<dbReference type="EMBL" id="AE016820">
    <property type="protein sequence ID" value="AAS54608.1"/>
    <property type="molecule type" value="Genomic_DNA"/>
</dbReference>